<dbReference type="GeneID" id="57396573"/>
<dbReference type="AlphaFoldDB" id="A0A679GIU8"/>
<dbReference type="Proteomes" id="UP000501237">
    <property type="component" value="Chromosome"/>
</dbReference>
<protein>
    <recommendedName>
        <fullName evidence="3">DUF4393 domain-containing protein</fullName>
    </recommendedName>
</protein>
<accession>A0A679GIU8</accession>
<organism evidence="1 2">
    <name type="scientific">Metapseudomonas otitidis</name>
    <dbReference type="NCBI Taxonomy" id="319939"/>
    <lineage>
        <taxon>Bacteria</taxon>
        <taxon>Pseudomonadati</taxon>
        <taxon>Pseudomonadota</taxon>
        <taxon>Gammaproteobacteria</taxon>
        <taxon>Pseudomonadales</taxon>
        <taxon>Pseudomonadaceae</taxon>
        <taxon>Metapseudomonas</taxon>
    </lineage>
</organism>
<gene>
    <name evidence="1" type="ORF">PtoMrB4_13570</name>
</gene>
<dbReference type="KEGG" id="poj:PtoMrB4_13570"/>
<reference evidence="1 2" key="1">
    <citation type="journal article" date="2020" name="Microbiol. Resour. Announc.">
        <title>Complete genome sequence of Pseudomonas otitidis strain MrB4, isolated from Lake Biwa in Japan.</title>
        <authorList>
            <person name="Miyazaki K."/>
            <person name="Hase E."/>
            <person name="Maruya T."/>
        </authorList>
    </citation>
    <scope>NUCLEOTIDE SEQUENCE [LARGE SCALE GENOMIC DNA]</scope>
    <source>
        <strain evidence="1 2">MrB4</strain>
    </source>
</reference>
<name>A0A679GIU8_9GAMM</name>
<evidence type="ECO:0000313" key="1">
    <source>
        <dbReference type="EMBL" id="BCA27380.1"/>
    </source>
</evidence>
<dbReference type="EMBL" id="AP022642">
    <property type="protein sequence ID" value="BCA27380.1"/>
    <property type="molecule type" value="Genomic_DNA"/>
</dbReference>
<evidence type="ECO:0008006" key="3">
    <source>
        <dbReference type="Google" id="ProtNLM"/>
    </source>
</evidence>
<proteinExistence type="predicted"/>
<sequence length="242" mass="26999">MELQINKIDNELIDPVIEPGGEKAHRVARIMIGALPILGGAGVEIFNSVIDTPMNERKVQWMNQVGNALNDLIEKGVLTEQGLQHNQTFITTVAQASMLAIRSHQQEKLQALRNTVLNVAVGHAPEEDLRQLFLNFIDVCTVTHIRLLSLMNGPEEWGHKHGVEFPSGWSMGGITQAIEHAFPDLQGKEQIYKVIWGDLYQRGFINTECLGTTMSRQGILARRTTELGSQLIDFLSEPVELK</sequence>
<dbReference type="RefSeq" id="WP_232060803.1">
    <property type="nucleotide sequence ID" value="NZ_AP022642.1"/>
</dbReference>
<evidence type="ECO:0000313" key="2">
    <source>
        <dbReference type="Proteomes" id="UP000501237"/>
    </source>
</evidence>